<name>A0ABC8S7W0_9AQUA</name>
<evidence type="ECO:0000313" key="6">
    <source>
        <dbReference type="Proteomes" id="UP001642360"/>
    </source>
</evidence>
<dbReference type="AlphaFoldDB" id="A0ABC8S7W0"/>
<dbReference type="SMART" id="SM00320">
    <property type="entry name" value="WD40"/>
    <property type="match status" value="1"/>
</dbReference>
<evidence type="ECO:0000313" key="5">
    <source>
        <dbReference type="EMBL" id="CAK9153286.1"/>
    </source>
</evidence>
<sequence length="216" mass="24198">MDAGNRYKMPRFPLSDRMLKRKNPCDDLDRFIPNRSAMDFDFAQFMLTGGKVEKENSASSSPSKDAYRKHLAEIFSMNRTRILAFKNKPPPSVDGVQEFSSLINWSSVTKRSRFIPQSSERTLDAPDILDDFYLNLLDWGGNNVLAIALGNSVYLWDASDGSTSELFAIDDDIGPVTSVRWAPDGQSLAVGLNNSHVQLWDSIASRLVCVCHDFVP</sequence>
<keyword evidence="1 3" id="KW-0853">WD repeat</keyword>
<protein>
    <recommendedName>
        <fullName evidence="4">Anaphase-promoting complex subunit 4-like WD40 domain-containing protein</fullName>
    </recommendedName>
</protein>
<organism evidence="5 6">
    <name type="scientific">Ilex paraguariensis</name>
    <name type="common">yerba mate</name>
    <dbReference type="NCBI Taxonomy" id="185542"/>
    <lineage>
        <taxon>Eukaryota</taxon>
        <taxon>Viridiplantae</taxon>
        <taxon>Streptophyta</taxon>
        <taxon>Embryophyta</taxon>
        <taxon>Tracheophyta</taxon>
        <taxon>Spermatophyta</taxon>
        <taxon>Magnoliopsida</taxon>
        <taxon>eudicotyledons</taxon>
        <taxon>Gunneridae</taxon>
        <taxon>Pentapetalae</taxon>
        <taxon>asterids</taxon>
        <taxon>campanulids</taxon>
        <taxon>Aquifoliales</taxon>
        <taxon>Aquifoliaceae</taxon>
        <taxon>Ilex</taxon>
    </lineage>
</organism>
<dbReference type="InterPro" id="IPR001680">
    <property type="entry name" value="WD40_rpt"/>
</dbReference>
<dbReference type="Proteomes" id="UP001642360">
    <property type="component" value="Unassembled WGS sequence"/>
</dbReference>
<dbReference type="Gene3D" id="2.130.10.10">
    <property type="entry name" value="YVTN repeat-like/Quinoprotein amine dehydrogenase"/>
    <property type="match status" value="1"/>
</dbReference>
<dbReference type="PANTHER" id="PTHR19918">
    <property type="entry name" value="CELL DIVISION CYCLE 20 CDC20 FIZZY -RELATED"/>
    <property type="match status" value="1"/>
</dbReference>
<dbReference type="Pfam" id="PF12894">
    <property type="entry name" value="ANAPC4_WD40"/>
    <property type="match status" value="1"/>
</dbReference>
<reference evidence="5 6" key="1">
    <citation type="submission" date="2024-02" db="EMBL/GenBank/DDBJ databases">
        <authorList>
            <person name="Vignale AGUSTIN F."/>
            <person name="Sosa J E."/>
            <person name="Modenutti C."/>
        </authorList>
    </citation>
    <scope>NUCLEOTIDE SEQUENCE [LARGE SCALE GENOMIC DNA]</scope>
</reference>
<dbReference type="PROSITE" id="PS50294">
    <property type="entry name" value="WD_REPEATS_REGION"/>
    <property type="match status" value="1"/>
</dbReference>
<feature type="repeat" description="WD" evidence="3">
    <location>
        <begin position="169"/>
        <end position="201"/>
    </location>
</feature>
<comment type="caution">
    <text evidence="5">The sequence shown here is derived from an EMBL/GenBank/DDBJ whole genome shotgun (WGS) entry which is preliminary data.</text>
</comment>
<dbReference type="EMBL" id="CAUOFW020002369">
    <property type="protein sequence ID" value="CAK9153286.1"/>
    <property type="molecule type" value="Genomic_DNA"/>
</dbReference>
<evidence type="ECO:0000256" key="3">
    <source>
        <dbReference type="PROSITE-ProRule" id="PRU00221"/>
    </source>
</evidence>
<feature type="domain" description="Anaphase-promoting complex subunit 4-like WD40" evidence="4">
    <location>
        <begin position="169"/>
        <end position="208"/>
    </location>
</feature>
<dbReference type="InterPro" id="IPR033010">
    <property type="entry name" value="Cdc20/Fizzy"/>
</dbReference>
<gene>
    <name evidence="5" type="ORF">ILEXP_LOCUS21527</name>
</gene>
<keyword evidence="6" id="KW-1185">Reference proteome</keyword>
<evidence type="ECO:0000259" key="4">
    <source>
        <dbReference type="Pfam" id="PF12894"/>
    </source>
</evidence>
<dbReference type="PANTHER" id="PTHR19918:SF55">
    <property type="entry name" value="CELL DIVISION CYCLE 20.1, COFACTOR OF APC COMPLEX-LIKE ISOFORM X1"/>
    <property type="match status" value="1"/>
</dbReference>
<keyword evidence="2" id="KW-0677">Repeat</keyword>
<dbReference type="InterPro" id="IPR024977">
    <property type="entry name" value="Apc4-like_WD40_dom"/>
</dbReference>
<accession>A0ABC8S7W0</accession>
<dbReference type="InterPro" id="IPR015943">
    <property type="entry name" value="WD40/YVTN_repeat-like_dom_sf"/>
</dbReference>
<evidence type="ECO:0000256" key="2">
    <source>
        <dbReference type="ARBA" id="ARBA00022737"/>
    </source>
</evidence>
<dbReference type="SUPFAM" id="SSF82171">
    <property type="entry name" value="DPP6 N-terminal domain-like"/>
    <property type="match status" value="1"/>
</dbReference>
<dbReference type="PROSITE" id="PS50082">
    <property type="entry name" value="WD_REPEATS_2"/>
    <property type="match status" value="1"/>
</dbReference>
<evidence type="ECO:0000256" key="1">
    <source>
        <dbReference type="ARBA" id="ARBA00022574"/>
    </source>
</evidence>
<proteinExistence type="predicted"/>